<keyword evidence="9" id="KW-0472">Membrane</keyword>
<evidence type="ECO:0000256" key="9">
    <source>
        <dbReference type="ARBA" id="ARBA00023136"/>
    </source>
</evidence>
<keyword evidence="7" id="KW-0408">Iron</keyword>
<evidence type="ECO:0000256" key="4">
    <source>
        <dbReference type="ARBA" id="ARBA00022723"/>
    </source>
</evidence>
<feature type="domain" description="Rieske" evidence="11">
    <location>
        <begin position="85"/>
        <end position="197"/>
    </location>
</feature>
<organism evidence="12 13">
    <name type="scientific">Polarella glacialis</name>
    <name type="common">Dinoflagellate</name>
    <dbReference type="NCBI Taxonomy" id="89957"/>
    <lineage>
        <taxon>Eukaryota</taxon>
        <taxon>Sar</taxon>
        <taxon>Alveolata</taxon>
        <taxon>Dinophyceae</taxon>
        <taxon>Suessiales</taxon>
        <taxon>Suessiaceae</taxon>
        <taxon>Polarella</taxon>
    </lineage>
</organism>
<dbReference type="GO" id="GO:0016491">
    <property type="term" value="F:oxidoreductase activity"/>
    <property type="evidence" value="ECO:0007669"/>
    <property type="project" value="UniProtKB-KW"/>
</dbReference>
<dbReference type="Pfam" id="PF00355">
    <property type="entry name" value="Rieske"/>
    <property type="match status" value="1"/>
</dbReference>
<dbReference type="PANTHER" id="PTHR21266:SF32">
    <property type="entry name" value="CHOLESTEROL 7-DESATURASE NVD"/>
    <property type="match status" value="1"/>
</dbReference>
<dbReference type="PROSITE" id="PS51296">
    <property type="entry name" value="RIESKE"/>
    <property type="match status" value="1"/>
</dbReference>
<proteinExistence type="predicted"/>
<evidence type="ECO:0000256" key="3">
    <source>
        <dbReference type="ARBA" id="ARBA00022714"/>
    </source>
</evidence>
<comment type="caution">
    <text evidence="12">The sequence shown here is derived from an EMBL/GenBank/DDBJ whole genome shotgun (WGS) entry which is preliminary data.</text>
</comment>
<dbReference type="PANTHER" id="PTHR21266">
    <property type="entry name" value="IRON-SULFUR DOMAIN CONTAINING PROTEIN"/>
    <property type="match status" value="1"/>
</dbReference>
<dbReference type="Gene3D" id="2.102.10.10">
    <property type="entry name" value="Rieske [2Fe-2S] iron-sulphur domain"/>
    <property type="match status" value="1"/>
</dbReference>
<evidence type="ECO:0000259" key="11">
    <source>
        <dbReference type="PROSITE" id="PS51296"/>
    </source>
</evidence>
<evidence type="ECO:0000256" key="1">
    <source>
        <dbReference type="ARBA" id="ARBA00004370"/>
    </source>
</evidence>
<dbReference type="EMBL" id="CAJNNW010033367">
    <property type="protein sequence ID" value="CAE8718393.1"/>
    <property type="molecule type" value="Genomic_DNA"/>
</dbReference>
<name>A0A813L1C3_POLGL</name>
<keyword evidence="6" id="KW-0560">Oxidoreductase</keyword>
<feature type="region of interest" description="Disordered" evidence="10">
    <location>
        <begin position="463"/>
        <end position="486"/>
    </location>
</feature>
<dbReference type="GO" id="GO:0051537">
    <property type="term" value="F:2 iron, 2 sulfur cluster binding"/>
    <property type="evidence" value="ECO:0007669"/>
    <property type="project" value="UniProtKB-KW"/>
</dbReference>
<dbReference type="AlphaFoldDB" id="A0A813L1C3"/>
<reference evidence="12" key="1">
    <citation type="submission" date="2021-02" db="EMBL/GenBank/DDBJ databases">
        <authorList>
            <person name="Dougan E. K."/>
            <person name="Rhodes N."/>
            <person name="Thang M."/>
            <person name="Chan C."/>
        </authorList>
    </citation>
    <scope>NUCLEOTIDE SEQUENCE</scope>
</reference>
<dbReference type="Gene3D" id="3.90.380.10">
    <property type="entry name" value="Naphthalene 1,2-dioxygenase Alpha Subunit, Chain A, domain 1"/>
    <property type="match status" value="1"/>
</dbReference>
<evidence type="ECO:0000256" key="6">
    <source>
        <dbReference type="ARBA" id="ARBA00023002"/>
    </source>
</evidence>
<evidence type="ECO:0000313" key="13">
    <source>
        <dbReference type="Proteomes" id="UP000626109"/>
    </source>
</evidence>
<sequence length="584" mass="62241">MALSGARPRWRRRCAATSALLLGIATVAAPAASFVSFAAIAAVAAQRCGAPRAPRRAATAEDAVQGASGGAVLGAAKGFDWAAQWYPAAVAADLDRGAPHGVTILGEDLVLWHDGVAWACAADRCPHRLAPLSEGRLSGETPARLQCSYHGWEFDREGACLRIPQAASAEVEESALRSRRSCVQAYPVGEAAGLLWVWADSAPGAVAAAAATPLPLPAAARARLEAGQPLPDFFMRDLPYGHDILLENLVDPSHLPFSHHGFGGLRRETVTAGHRMEMVGNATALHALFTKEHGVGFPALRQLDRVVADAPTALARTKSPFGAPDNMAGFVHFTAPTRVVYEYLGDVSILLFATPTAPGAARVFLVNLLPPPATALPLRAELQRRFRRLVFSLMTGTFLGKYRAHMMDHTIFDGDGIFLAAQQHKLHQEDGRGQDGGGSWRSYFTPGPADALVIAMRRWYEGQGGGQPPWRGAHASRAPPPPAAQPVGEAARRRLLDRWEQHTRGCRFCLAAHRRLRLASGLAAATVAGSLAWWCGAVGAGAVAPVSGASAKIGIVAGVAAASYRWLRREVQSFHFVDYVHAYK</sequence>
<dbReference type="Proteomes" id="UP000626109">
    <property type="component" value="Unassembled WGS sequence"/>
</dbReference>
<dbReference type="GO" id="GO:0005737">
    <property type="term" value="C:cytoplasm"/>
    <property type="evidence" value="ECO:0007669"/>
    <property type="project" value="TreeGrafter"/>
</dbReference>
<dbReference type="GO" id="GO:0046872">
    <property type="term" value="F:metal ion binding"/>
    <property type="evidence" value="ECO:0007669"/>
    <property type="project" value="UniProtKB-KW"/>
</dbReference>
<evidence type="ECO:0000313" key="12">
    <source>
        <dbReference type="EMBL" id="CAE8718393.1"/>
    </source>
</evidence>
<keyword evidence="8" id="KW-0411">Iron-sulfur</keyword>
<comment type="subcellular location">
    <subcellularLocation>
        <location evidence="1">Membrane</location>
    </subcellularLocation>
</comment>
<evidence type="ECO:0000256" key="2">
    <source>
        <dbReference type="ARBA" id="ARBA00022692"/>
    </source>
</evidence>
<accession>A0A813L1C3</accession>
<evidence type="ECO:0000256" key="7">
    <source>
        <dbReference type="ARBA" id="ARBA00023004"/>
    </source>
</evidence>
<gene>
    <name evidence="12" type="ORF">PGLA2088_LOCUS40055</name>
</gene>
<keyword evidence="4" id="KW-0479">Metal-binding</keyword>
<keyword evidence="5" id="KW-1133">Transmembrane helix</keyword>
<dbReference type="SUPFAM" id="SSF55961">
    <property type="entry name" value="Bet v1-like"/>
    <property type="match status" value="1"/>
</dbReference>
<keyword evidence="3" id="KW-0001">2Fe-2S</keyword>
<dbReference type="InterPro" id="IPR036922">
    <property type="entry name" value="Rieske_2Fe-2S_sf"/>
</dbReference>
<dbReference type="InterPro" id="IPR050584">
    <property type="entry name" value="Cholesterol_7-desaturase"/>
</dbReference>
<keyword evidence="2" id="KW-0812">Transmembrane</keyword>
<dbReference type="InterPro" id="IPR017941">
    <property type="entry name" value="Rieske_2Fe-2S"/>
</dbReference>
<evidence type="ECO:0000256" key="8">
    <source>
        <dbReference type="ARBA" id="ARBA00023014"/>
    </source>
</evidence>
<evidence type="ECO:0000256" key="5">
    <source>
        <dbReference type="ARBA" id="ARBA00022989"/>
    </source>
</evidence>
<dbReference type="SUPFAM" id="SSF50022">
    <property type="entry name" value="ISP domain"/>
    <property type="match status" value="1"/>
</dbReference>
<dbReference type="GO" id="GO:0016020">
    <property type="term" value="C:membrane"/>
    <property type="evidence" value="ECO:0007669"/>
    <property type="project" value="UniProtKB-SubCell"/>
</dbReference>
<evidence type="ECO:0000256" key="10">
    <source>
        <dbReference type="SAM" id="MobiDB-lite"/>
    </source>
</evidence>
<protein>
    <recommendedName>
        <fullName evidence="11">Rieske domain-containing protein</fullName>
    </recommendedName>
</protein>